<comment type="subcellular location">
    <subcellularLocation>
        <location evidence="1">Cell membrane</location>
        <topology evidence="1">Multi-pass membrane protein</topology>
    </subcellularLocation>
</comment>
<keyword evidence="11" id="KW-1185">Reference proteome</keyword>
<organism evidence="10 11">
    <name type="scientific">Ridgeia piscesae</name>
    <name type="common">Tubeworm</name>
    <dbReference type="NCBI Taxonomy" id="27915"/>
    <lineage>
        <taxon>Eukaryota</taxon>
        <taxon>Metazoa</taxon>
        <taxon>Spiralia</taxon>
        <taxon>Lophotrochozoa</taxon>
        <taxon>Annelida</taxon>
        <taxon>Polychaeta</taxon>
        <taxon>Sedentaria</taxon>
        <taxon>Canalipalpata</taxon>
        <taxon>Sabellida</taxon>
        <taxon>Siboglinidae</taxon>
        <taxon>Ridgeia</taxon>
    </lineage>
</organism>
<dbReference type="Pfam" id="PF00876">
    <property type="entry name" value="Innexin"/>
    <property type="match status" value="1"/>
</dbReference>
<keyword evidence="8" id="KW-0407">Ion channel</keyword>
<dbReference type="EMBL" id="JAODUO010001214">
    <property type="protein sequence ID" value="KAK2168843.1"/>
    <property type="molecule type" value="Genomic_DNA"/>
</dbReference>
<protein>
    <submittedName>
        <fullName evidence="10">Uncharacterized protein</fullName>
    </submittedName>
</protein>
<keyword evidence="6" id="KW-0406">Ion transport</keyword>
<keyword evidence="2" id="KW-0813">Transport</keyword>
<evidence type="ECO:0000256" key="8">
    <source>
        <dbReference type="ARBA" id="ARBA00023303"/>
    </source>
</evidence>
<feature type="transmembrane region" description="Helical" evidence="9">
    <location>
        <begin position="30"/>
        <end position="48"/>
    </location>
</feature>
<dbReference type="InterPro" id="IPR000990">
    <property type="entry name" value="Innexin"/>
</dbReference>
<evidence type="ECO:0000313" key="11">
    <source>
        <dbReference type="Proteomes" id="UP001209878"/>
    </source>
</evidence>
<keyword evidence="7 9" id="KW-0472">Membrane</keyword>
<proteinExistence type="predicted"/>
<gene>
    <name evidence="10" type="ORF">NP493_1216g00043</name>
</gene>
<evidence type="ECO:0000256" key="3">
    <source>
        <dbReference type="ARBA" id="ARBA00022475"/>
    </source>
</evidence>
<comment type="caution">
    <text evidence="10">The sequence shown here is derived from an EMBL/GenBank/DDBJ whole genome shotgun (WGS) entry which is preliminary data.</text>
</comment>
<dbReference type="Proteomes" id="UP001209878">
    <property type="component" value="Unassembled WGS sequence"/>
</dbReference>
<keyword evidence="3" id="KW-1003">Cell membrane</keyword>
<evidence type="ECO:0000256" key="9">
    <source>
        <dbReference type="SAM" id="Phobius"/>
    </source>
</evidence>
<name>A0AAD9KBY4_RIDPI</name>
<evidence type="ECO:0000256" key="1">
    <source>
        <dbReference type="ARBA" id="ARBA00004651"/>
    </source>
</evidence>
<evidence type="ECO:0000256" key="7">
    <source>
        <dbReference type="ARBA" id="ARBA00023136"/>
    </source>
</evidence>
<evidence type="ECO:0000256" key="2">
    <source>
        <dbReference type="ARBA" id="ARBA00022448"/>
    </source>
</evidence>
<evidence type="ECO:0000313" key="10">
    <source>
        <dbReference type="EMBL" id="KAK2168843.1"/>
    </source>
</evidence>
<evidence type="ECO:0000256" key="4">
    <source>
        <dbReference type="ARBA" id="ARBA00022692"/>
    </source>
</evidence>
<evidence type="ECO:0000256" key="6">
    <source>
        <dbReference type="ARBA" id="ARBA00023065"/>
    </source>
</evidence>
<dbReference type="AlphaFoldDB" id="A0AAD9KBY4"/>
<keyword evidence="5 9" id="KW-1133">Transmembrane helix</keyword>
<reference evidence="10" key="1">
    <citation type="journal article" date="2023" name="Mol. Biol. Evol.">
        <title>Third-Generation Sequencing Reveals the Adaptive Role of the Epigenome in Three Deep-Sea Polychaetes.</title>
        <authorList>
            <person name="Perez M."/>
            <person name="Aroh O."/>
            <person name="Sun Y."/>
            <person name="Lan Y."/>
            <person name="Juniper S.K."/>
            <person name="Young C.R."/>
            <person name="Angers B."/>
            <person name="Qian P.Y."/>
        </authorList>
    </citation>
    <scope>NUCLEOTIDE SEQUENCE</scope>
    <source>
        <strain evidence="10">R07B-5</strain>
    </source>
</reference>
<sequence>MDKLFTAFGDMKDPRAGGGDSFCDRLNCSFTVYVLAIFSILVTTRVYVGDQVSCWCPSHFTDSHVEYTNKVRERTYV</sequence>
<dbReference type="GO" id="GO:0034220">
    <property type="term" value="P:monoatomic ion transmembrane transport"/>
    <property type="evidence" value="ECO:0007669"/>
    <property type="project" value="UniProtKB-KW"/>
</dbReference>
<evidence type="ECO:0000256" key="5">
    <source>
        <dbReference type="ARBA" id="ARBA00022989"/>
    </source>
</evidence>
<accession>A0AAD9KBY4</accession>
<dbReference type="PANTHER" id="PTHR11893">
    <property type="entry name" value="INNEXIN"/>
    <property type="match status" value="1"/>
</dbReference>
<dbReference type="GO" id="GO:0005886">
    <property type="term" value="C:plasma membrane"/>
    <property type="evidence" value="ECO:0007669"/>
    <property type="project" value="UniProtKB-SubCell"/>
</dbReference>
<dbReference type="PANTHER" id="PTHR11893:SF36">
    <property type="entry name" value="INNEXIN-5"/>
    <property type="match status" value="1"/>
</dbReference>
<keyword evidence="4 9" id="KW-0812">Transmembrane</keyword>